<dbReference type="EMBL" id="AP018933">
    <property type="protein sequence ID" value="BBG31366.1"/>
    <property type="molecule type" value="Genomic_DNA"/>
</dbReference>
<dbReference type="GO" id="GO:0030170">
    <property type="term" value="F:pyridoxal phosphate binding"/>
    <property type="evidence" value="ECO:0007669"/>
    <property type="project" value="InterPro"/>
</dbReference>
<dbReference type="OrthoDB" id="9809616at2"/>
<keyword evidence="6 9" id="KW-0808">Transferase</keyword>
<evidence type="ECO:0000256" key="9">
    <source>
        <dbReference type="HAMAP-Rule" id="MF_01023"/>
    </source>
</evidence>
<dbReference type="RefSeq" id="WP_027705066.1">
    <property type="nucleotide sequence ID" value="NZ_AP018933.1"/>
</dbReference>
<comment type="pathway">
    <text evidence="2 9">Amino-acid biosynthesis; L-histidine biosynthesis; L-histidine from 5-phospho-alpha-D-ribose 1-diphosphate: step 7/9.</text>
</comment>
<comment type="cofactor">
    <cofactor evidence="1 9">
        <name>pyridoxal 5'-phosphate</name>
        <dbReference type="ChEBI" id="CHEBI:597326"/>
    </cofactor>
</comment>
<evidence type="ECO:0000256" key="6">
    <source>
        <dbReference type="ARBA" id="ARBA00022679"/>
    </source>
</evidence>
<dbReference type="InterPro" id="IPR005861">
    <property type="entry name" value="HisP_aminotrans"/>
</dbReference>
<feature type="domain" description="Aminotransferase class I/classII large" evidence="10">
    <location>
        <begin position="25"/>
        <end position="346"/>
    </location>
</feature>
<dbReference type="PANTHER" id="PTHR43643:SF3">
    <property type="entry name" value="HISTIDINOL-PHOSPHATE AMINOTRANSFERASE"/>
    <property type="match status" value="1"/>
</dbReference>
<evidence type="ECO:0000313" key="12">
    <source>
        <dbReference type="Proteomes" id="UP000267342"/>
    </source>
</evidence>
<evidence type="ECO:0000256" key="4">
    <source>
        <dbReference type="ARBA" id="ARBA00011738"/>
    </source>
</evidence>
<keyword evidence="9" id="KW-0368">Histidine biosynthesis</keyword>
<dbReference type="Pfam" id="PF00155">
    <property type="entry name" value="Aminotran_1_2"/>
    <property type="match status" value="1"/>
</dbReference>
<name>A0A348HIB4_9GAMM</name>
<comment type="subunit">
    <text evidence="4 9">Homodimer.</text>
</comment>
<dbReference type="NCBIfam" id="TIGR01141">
    <property type="entry name" value="hisC"/>
    <property type="match status" value="1"/>
</dbReference>
<evidence type="ECO:0000259" key="10">
    <source>
        <dbReference type="Pfam" id="PF00155"/>
    </source>
</evidence>
<evidence type="ECO:0000256" key="2">
    <source>
        <dbReference type="ARBA" id="ARBA00005011"/>
    </source>
</evidence>
<feature type="modified residue" description="N6-(pyridoxal phosphate)lysine" evidence="9">
    <location>
        <position position="209"/>
    </location>
</feature>
<dbReference type="InterPro" id="IPR015422">
    <property type="entry name" value="PyrdxlP-dep_Trfase_small"/>
</dbReference>
<dbReference type="KEGG" id="zpl:ZBT109_2639"/>
<reference evidence="11 12" key="1">
    <citation type="submission" date="2018-09" db="EMBL/GenBank/DDBJ databases">
        <title>Zymobacter palmae IAM14233 (=T109) whole genome analysis.</title>
        <authorList>
            <person name="Yanase H."/>
        </authorList>
    </citation>
    <scope>NUCLEOTIDE SEQUENCE [LARGE SCALE GENOMIC DNA]</scope>
    <source>
        <strain evidence="11 12">IAM14233</strain>
    </source>
</reference>
<dbReference type="SUPFAM" id="SSF53383">
    <property type="entry name" value="PLP-dependent transferases"/>
    <property type="match status" value="1"/>
</dbReference>
<dbReference type="InterPro" id="IPR050106">
    <property type="entry name" value="HistidinolP_aminotransfase"/>
</dbReference>
<dbReference type="EC" id="2.6.1.9" evidence="9"/>
<dbReference type="PANTHER" id="PTHR43643">
    <property type="entry name" value="HISTIDINOL-PHOSPHATE AMINOTRANSFERASE 2"/>
    <property type="match status" value="1"/>
</dbReference>
<evidence type="ECO:0000313" key="11">
    <source>
        <dbReference type="EMBL" id="BBG31366.1"/>
    </source>
</evidence>
<keyword evidence="12" id="KW-1185">Reference proteome</keyword>
<accession>A0A348HIB4</accession>
<dbReference type="AlphaFoldDB" id="A0A348HIB4"/>
<dbReference type="InterPro" id="IPR001917">
    <property type="entry name" value="Aminotrans_II_pyridoxalP_BS"/>
</dbReference>
<dbReference type="UniPathway" id="UPA00031">
    <property type="reaction ID" value="UER00012"/>
</dbReference>
<dbReference type="Gene3D" id="3.40.640.10">
    <property type="entry name" value="Type I PLP-dependent aspartate aminotransferase-like (Major domain)"/>
    <property type="match status" value="1"/>
</dbReference>
<evidence type="ECO:0000256" key="1">
    <source>
        <dbReference type="ARBA" id="ARBA00001933"/>
    </source>
</evidence>
<dbReference type="InterPro" id="IPR004839">
    <property type="entry name" value="Aminotransferase_I/II_large"/>
</dbReference>
<keyword evidence="9" id="KW-0028">Amino-acid biosynthesis</keyword>
<keyword evidence="5 9" id="KW-0032">Aminotransferase</keyword>
<dbReference type="Gene3D" id="3.90.1150.10">
    <property type="entry name" value="Aspartate Aminotransferase, domain 1"/>
    <property type="match status" value="1"/>
</dbReference>
<dbReference type="InterPro" id="IPR015424">
    <property type="entry name" value="PyrdxlP-dep_Trfase"/>
</dbReference>
<dbReference type="InterPro" id="IPR015421">
    <property type="entry name" value="PyrdxlP-dep_Trfase_major"/>
</dbReference>
<proteinExistence type="inferred from homology"/>
<dbReference type="PROSITE" id="PS00599">
    <property type="entry name" value="AA_TRANSFER_CLASS_2"/>
    <property type="match status" value="1"/>
</dbReference>
<dbReference type="GO" id="GO:0000105">
    <property type="term" value="P:L-histidine biosynthetic process"/>
    <property type="evidence" value="ECO:0007669"/>
    <property type="project" value="UniProtKB-UniRule"/>
</dbReference>
<dbReference type="GO" id="GO:0004400">
    <property type="term" value="F:histidinol-phosphate transaminase activity"/>
    <property type="evidence" value="ECO:0007669"/>
    <property type="project" value="UniProtKB-UniRule"/>
</dbReference>
<dbReference type="HAMAP" id="MF_01023">
    <property type="entry name" value="HisC_aminotrans_2"/>
    <property type="match status" value="1"/>
</dbReference>
<evidence type="ECO:0000256" key="8">
    <source>
        <dbReference type="ARBA" id="ARBA00047481"/>
    </source>
</evidence>
<dbReference type="Proteomes" id="UP000267342">
    <property type="component" value="Chromosome"/>
</dbReference>
<evidence type="ECO:0000256" key="5">
    <source>
        <dbReference type="ARBA" id="ARBA00022576"/>
    </source>
</evidence>
<evidence type="ECO:0000256" key="7">
    <source>
        <dbReference type="ARBA" id="ARBA00022898"/>
    </source>
</evidence>
<comment type="similarity">
    <text evidence="3 9">Belongs to the class-II pyridoxal-phosphate-dependent aminotransferase family. Histidinol-phosphate aminotransferase subfamily.</text>
</comment>
<protein>
    <recommendedName>
        <fullName evidence="9">Histidinol-phosphate aminotransferase</fullName>
        <ecNumber evidence="9">2.6.1.9</ecNumber>
    </recommendedName>
    <alternativeName>
        <fullName evidence="9">Imidazole acetol-phosphate transaminase</fullName>
    </alternativeName>
</protein>
<gene>
    <name evidence="9" type="primary">hisC</name>
    <name evidence="11" type="ORF">ZBT109_2639</name>
</gene>
<keyword evidence="7 9" id="KW-0663">Pyridoxal phosphate</keyword>
<dbReference type="STRING" id="1123510.GCA_000620025_01805"/>
<sequence length="357" mass="40075">MSRFWSPALHDLTPYTPGEQPRQRLVKLNTNENPYAPAPGVRDLLDHFDTQQLRLYPDPESTALRQTLAEVYQVPVECIFVGNGSDEVLALAFAAFFRQPEPLLMPSLSYSFYPVYCNLYGINAERIPLAEDWSVDLDAFDRPNGGIAIANPNAPTGHAHKRDAIANLLARQKDKVVLVDEAYVDFGAESCLPLIPEHDNLLIVSTFSKSRSLAGLRIGFAIGSRELIEGLERIKNAFNSYPIDRLAEQVAIVSLKDQEHFEKTRQAIIDTRTWSVEALRQRHFDVLPSNANFVLARPTTRPAVEVFNALREQGIVVRYFNTPELSDWLRISIGTDDEMQQLINALDGILPGEGQHP</sequence>
<dbReference type="CDD" id="cd00609">
    <property type="entry name" value="AAT_like"/>
    <property type="match status" value="1"/>
</dbReference>
<organism evidence="11 12">
    <name type="scientific">Zymobacter palmae</name>
    <dbReference type="NCBI Taxonomy" id="33074"/>
    <lineage>
        <taxon>Bacteria</taxon>
        <taxon>Pseudomonadati</taxon>
        <taxon>Pseudomonadota</taxon>
        <taxon>Gammaproteobacteria</taxon>
        <taxon>Oceanospirillales</taxon>
        <taxon>Halomonadaceae</taxon>
        <taxon>Zymobacter group</taxon>
        <taxon>Zymobacter</taxon>
    </lineage>
</organism>
<comment type="catalytic activity">
    <reaction evidence="8 9">
        <text>L-histidinol phosphate + 2-oxoglutarate = 3-(imidazol-4-yl)-2-oxopropyl phosphate + L-glutamate</text>
        <dbReference type="Rhea" id="RHEA:23744"/>
        <dbReference type="ChEBI" id="CHEBI:16810"/>
        <dbReference type="ChEBI" id="CHEBI:29985"/>
        <dbReference type="ChEBI" id="CHEBI:57766"/>
        <dbReference type="ChEBI" id="CHEBI:57980"/>
        <dbReference type="EC" id="2.6.1.9"/>
    </reaction>
</comment>
<evidence type="ECO:0000256" key="3">
    <source>
        <dbReference type="ARBA" id="ARBA00007970"/>
    </source>
</evidence>